<protein>
    <submittedName>
        <fullName evidence="1">Uncharacterized protein</fullName>
    </submittedName>
</protein>
<evidence type="ECO:0000313" key="1">
    <source>
        <dbReference type="EMBL" id="GLY72709.1"/>
    </source>
</evidence>
<accession>A0A9W6RBA9</accession>
<dbReference type="Proteomes" id="UP001165135">
    <property type="component" value="Unassembled WGS sequence"/>
</dbReference>
<proteinExistence type="predicted"/>
<organism evidence="1 2">
    <name type="scientific">Actinoallomurus iriomotensis</name>
    <dbReference type="NCBI Taxonomy" id="478107"/>
    <lineage>
        <taxon>Bacteria</taxon>
        <taxon>Bacillati</taxon>
        <taxon>Actinomycetota</taxon>
        <taxon>Actinomycetes</taxon>
        <taxon>Streptosporangiales</taxon>
        <taxon>Thermomonosporaceae</taxon>
        <taxon>Actinoallomurus</taxon>
    </lineage>
</organism>
<reference evidence="1" key="1">
    <citation type="submission" date="2023-03" db="EMBL/GenBank/DDBJ databases">
        <title>Actinoallomurus iriomotensis NBRC 103681.</title>
        <authorList>
            <person name="Ichikawa N."/>
            <person name="Sato H."/>
            <person name="Tonouchi N."/>
        </authorList>
    </citation>
    <scope>NUCLEOTIDE SEQUENCE</scope>
    <source>
        <strain evidence="1">NBRC 103681</strain>
    </source>
</reference>
<dbReference type="AlphaFoldDB" id="A0A9W6RBA9"/>
<dbReference type="EMBL" id="BSTJ01000001">
    <property type="protein sequence ID" value="GLY72709.1"/>
    <property type="molecule type" value="Genomic_DNA"/>
</dbReference>
<evidence type="ECO:0000313" key="2">
    <source>
        <dbReference type="Proteomes" id="UP001165135"/>
    </source>
</evidence>
<name>A0A9W6RBA9_9ACTN</name>
<gene>
    <name evidence="1" type="ORF">Airi01_009760</name>
</gene>
<comment type="caution">
    <text evidence="1">The sequence shown here is derived from an EMBL/GenBank/DDBJ whole genome shotgun (WGS) entry which is preliminary data.</text>
</comment>
<sequence length="284" mass="30353">MDNIWEPVLEPADLWGPEIADKLGDAIGQRYADIAAAATHKLDQLRSHAKLAVDLTGGLIDAQSGASAREQIQKSIADAAPLSPPPSETLVEGLPLAVLPRANSCVTGNGPYNQWGNTWDPRELTHIVHPAAISTPTPRVLHPRVVAVIDGEQEQITGSGCWFNVAVSGRATLNVEWFFNAGCDVFTLLAGYGYAFIGMYGSVWGARENRWVDHGGAGLTLADQHYIGIQEWTGQSRRISVGFDAIAGGAYYCAGWLHLHAFAAGLSGARAEFATVLNPLQVCV</sequence>
<dbReference type="RefSeq" id="WP_285617857.1">
    <property type="nucleotide sequence ID" value="NZ_BSTJ01000001.1"/>
</dbReference>